<protein>
    <submittedName>
        <fullName evidence="2">Uncharacterized protein</fullName>
    </submittedName>
</protein>
<reference evidence="2" key="1">
    <citation type="submission" date="2021-02" db="EMBL/GenBank/DDBJ databases">
        <title>Psilocybe cubensis genome.</title>
        <authorList>
            <person name="Mckernan K.J."/>
            <person name="Crawford S."/>
            <person name="Trippe A."/>
            <person name="Kane L.T."/>
            <person name="Mclaughlin S."/>
        </authorList>
    </citation>
    <scope>NUCLEOTIDE SEQUENCE [LARGE SCALE GENOMIC DNA]</scope>
    <source>
        <strain evidence="2">MGC-MH-2018</strain>
    </source>
</reference>
<comment type="caution">
    <text evidence="2">The sequence shown here is derived from an EMBL/GenBank/DDBJ whole genome shotgun (WGS) entry which is preliminary data.</text>
</comment>
<dbReference type="EMBL" id="JAFIQS010000006">
    <property type="protein sequence ID" value="KAG5168211.1"/>
    <property type="molecule type" value="Genomic_DNA"/>
</dbReference>
<dbReference type="AlphaFoldDB" id="A0A8H7XYE4"/>
<gene>
    <name evidence="2" type="ORF">JR316_006806</name>
</gene>
<organism evidence="2">
    <name type="scientific">Psilocybe cubensis</name>
    <name type="common">Psychedelic mushroom</name>
    <name type="synonym">Stropharia cubensis</name>
    <dbReference type="NCBI Taxonomy" id="181762"/>
    <lineage>
        <taxon>Eukaryota</taxon>
        <taxon>Fungi</taxon>
        <taxon>Dikarya</taxon>
        <taxon>Basidiomycota</taxon>
        <taxon>Agaricomycotina</taxon>
        <taxon>Agaricomycetes</taxon>
        <taxon>Agaricomycetidae</taxon>
        <taxon>Agaricales</taxon>
        <taxon>Agaricineae</taxon>
        <taxon>Strophariaceae</taxon>
        <taxon>Psilocybe</taxon>
    </lineage>
</organism>
<dbReference type="OrthoDB" id="3031034at2759"/>
<feature type="region of interest" description="Disordered" evidence="1">
    <location>
        <begin position="1"/>
        <end position="54"/>
    </location>
</feature>
<name>A0A8H7XYE4_PSICU</name>
<proteinExistence type="predicted"/>
<evidence type="ECO:0000256" key="1">
    <source>
        <dbReference type="SAM" id="MobiDB-lite"/>
    </source>
</evidence>
<accession>A0A8H7XYE4</accession>
<feature type="compositionally biased region" description="Basic residues" evidence="1">
    <location>
        <begin position="1"/>
        <end position="13"/>
    </location>
</feature>
<evidence type="ECO:0000313" key="2">
    <source>
        <dbReference type="EMBL" id="KAG5168211.1"/>
    </source>
</evidence>
<sequence>MNSVKQKARHQKPYARPVSSIRSRESYDRGCNLPEPSSSDILVPGVAHENPSSSLTVSDTYQTFIASRGLHKSESPDPLITLPASYTPSYLAGEYCRLMSIYDQLQMRRRHLEIACLRKVGDPNITQQLLDIGAAIQRIIKSTRHAAKLNQELGFNLDLSAIYAKYHEQIVAPPKAPPVEQHDENFIKMPQARHFSEAWKYNPL</sequence>